<dbReference type="PROSITE" id="PS00972">
    <property type="entry name" value="USP_1"/>
    <property type="match status" value="1"/>
</dbReference>
<keyword evidence="6 7" id="KW-0788">Thiol protease</keyword>
<dbReference type="GO" id="GO:0043161">
    <property type="term" value="P:proteasome-mediated ubiquitin-dependent protein catabolic process"/>
    <property type="evidence" value="ECO:0007669"/>
    <property type="project" value="InterPro"/>
</dbReference>
<gene>
    <name evidence="10" type="ORF">OSB1V03_LOCUS19503</name>
</gene>
<dbReference type="InterPro" id="IPR028889">
    <property type="entry name" value="USP"/>
</dbReference>
<name>A0A7R9QES9_9ACAR</name>
<dbReference type="Proteomes" id="UP000759131">
    <property type="component" value="Unassembled WGS sequence"/>
</dbReference>
<dbReference type="PANTHER" id="PTHR43982:SF1">
    <property type="entry name" value="UBIQUITIN CARBOXYL-TERMINAL HYDROLASE 14"/>
    <property type="match status" value="1"/>
</dbReference>
<dbReference type="Gene3D" id="3.10.20.90">
    <property type="entry name" value="Phosphatidylinositol 3-kinase Catalytic Subunit, Chain A, domain 1"/>
    <property type="match status" value="1"/>
</dbReference>
<dbReference type="EC" id="3.4.19.12" evidence="7"/>
<dbReference type="Gene3D" id="3.90.70.10">
    <property type="entry name" value="Cysteine proteinases"/>
    <property type="match status" value="1"/>
</dbReference>
<keyword evidence="3 7" id="KW-0645">Protease</keyword>
<proteinExistence type="inferred from homology"/>
<keyword evidence="4 7" id="KW-0833">Ubl conjugation pathway</keyword>
<dbReference type="GO" id="GO:0070628">
    <property type="term" value="F:proteasome binding"/>
    <property type="evidence" value="ECO:0007669"/>
    <property type="project" value="TreeGrafter"/>
</dbReference>
<dbReference type="SUPFAM" id="SSF54236">
    <property type="entry name" value="Ubiquitin-like"/>
    <property type="match status" value="1"/>
</dbReference>
<dbReference type="SMART" id="SM00213">
    <property type="entry name" value="UBQ"/>
    <property type="match status" value="1"/>
</dbReference>
<dbReference type="GO" id="GO:0061136">
    <property type="term" value="P:regulation of proteasomal protein catabolic process"/>
    <property type="evidence" value="ECO:0007669"/>
    <property type="project" value="TreeGrafter"/>
</dbReference>
<feature type="domain" description="Ubiquitin-like" evidence="8">
    <location>
        <begin position="1"/>
        <end position="67"/>
    </location>
</feature>
<evidence type="ECO:0000259" key="9">
    <source>
        <dbReference type="PROSITE" id="PS50235"/>
    </source>
</evidence>
<dbReference type="GO" id="GO:0016579">
    <property type="term" value="P:protein deubiquitination"/>
    <property type="evidence" value="ECO:0007669"/>
    <property type="project" value="InterPro"/>
</dbReference>
<evidence type="ECO:0000256" key="7">
    <source>
        <dbReference type="RuleBase" id="RU366025"/>
    </source>
</evidence>
<evidence type="ECO:0000256" key="2">
    <source>
        <dbReference type="ARBA" id="ARBA00008739"/>
    </source>
</evidence>
<dbReference type="FunFam" id="3.90.70.10:FF:000032">
    <property type="entry name" value="Ubiquitin carboxyl-terminal hydrolase 14"/>
    <property type="match status" value="1"/>
</dbReference>
<dbReference type="Pfam" id="PF00443">
    <property type="entry name" value="UCH"/>
    <property type="match status" value="1"/>
</dbReference>
<evidence type="ECO:0000313" key="10">
    <source>
        <dbReference type="EMBL" id="CAD7643251.1"/>
    </source>
</evidence>
<sequence>VKVKWNKEVFSDVELTTEESPVVFKAQLFALTGVHTDRQKLLFKGSTVKDDHWNNIQIKDGITFLLMGTKEELPEAPKEQVKFVEDMNEHELANALELPAGLTNLGNTCYMNATVQCLRTVPELIECLKNYSGRLTITDGSLEASQSLTIALRDLYEAMDKSAKIAPLILLQVLHMAFPRFAEKGEGGVYIQQDANECWTELIRMLQQKLRINTGSGNNFIDQYFSGSFDVEMKCIECEDEPPVHSTENFLQLSCFISTDVKYLQSGLKLRLKETIEKYSPTLDKNAKYEKISTISRLPAYLAIQFVRFEYKERGSVNAKILKDIKFTLSLDVFELCSPQLQEKLIPIRHKFKEMADKKLEETATKTKLTAQTDDESKPKHKHNYSFDGDIGSNNSGFYELQAVLTHKGRSSSSGHYVGWIRRKEDEWFQCDDDTVAPVKADDILRLSGGGDWHCAYVLLYGPRILTSDEPINPTDIQTVRQ</sequence>
<keyword evidence="5 7" id="KW-0378">Hydrolase</keyword>
<evidence type="ECO:0000256" key="3">
    <source>
        <dbReference type="ARBA" id="ARBA00022670"/>
    </source>
</evidence>
<feature type="non-terminal residue" evidence="10">
    <location>
        <position position="1"/>
    </location>
</feature>
<dbReference type="CDD" id="cd02657">
    <property type="entry name" value="Peptidase_C19A"/>
    <property type="match status" value="1"/>
</dbReference>
<reference evidence="10" key="1">
    <citation type="submission" date="2020-11" db="EMBL/GenBank/DDBJ databases">
        <authorList>
            <person name="Tran Van P."/>
        </authorList>
    </citation>
    <scope>NUCLEOTIDE SEQUENCE</scope>
</reference>
<dbReference type="AlphaFoldDB" id="A0A7R9QES9"/>
<dbReference type="OrthoDB" id="333239at2759"/>
<dbReference type="InterPro" id="IPR029071">
    <property type="entry name" value="Ubiquitin-like_domsf"/>
</dbReference>
<dbReference type="InterPro" id="IPR001394">
    <property type="entry name" value="Peptidase_C19_UCH"/>
</dbReference>
<dbReference type="EMBL" id="CAJPIZ010028822">
    <property type="protein sequence ID" value="CAG2119555.1"/>
    <property type="molecule type" value="Genomic_DNA"/>
</dbReference>
<dbReference type="CDD" id="cd16104">
    <property type="entry name" value="Ubl_USP14_like"/>
    <property type="match status" value="1"/>
</dbReference>
<organism evidence="10">
    <name type="scientific">Medioppia subpectinata</name>
    <dbReference type="NCBI Taxonomy" id="1979941"/>
    <lineage>
        <taxon>Eukaryota</taxon>
        <taxon>Metazoa</taxon>
        <taxon>Ecdysozoa</taxon>
        <taxon>Arthropoda</taxon>
        <taxon>Chelicerata</taxon>
        <taxon>Arachnida</taxon>
        <taxon>Acari</taxon>
        <taxon>Acariformes</taxon>
        <taxon>Sarcoptiformes</taxon>
        <taxon>Oribatida</taxon>
        <taxon>Brachypylina</taxon>
        <taxon>Oppioidea</taxon>
        <taxon>Oppiidae</taxon>
        <taxon>Medioppia</taxon>
    </lineage>
</organism>
<evidence type="ECO:0000256" key="1">
    <source>
        <dbReference type="ARBA" id="ARBA00000707"/>
    </source>
</evidence>
<accession>A0A7R9QES9</accession>
<dbReference type="PANTHER" id="PTHR43982">
    <property type="entry name" value="UBIQUITIN CARBOXYL-TERMINAL HYDROLASE"/>
    <property type="match status" value="1"/>
</dbReference>
<dbReference type="InterPro" id="IPR038765">
    <property type="entry name" value="Papain-like_cys_pep_sf"/>
</dbReference>
<evidence type="ECO:0000256" key="6">
    <source>
        <dbReference type="ARBA" id="ARBA00022807"/>
    </source>
</evidence>
<dbReference type="PROSITE" id="PS00973">
    <property type="entry name" value="USP_2"/>
    <property type="match status" value="1"/>
</dbReference>
<evidence type="ECO:0000313" key="11">
    <source>
        <dbReference type="Proteomes" id="UP000759131"/>
    </source>
</evidence>
<keyword evidence="11" id="KW-1185">Reference proteome</keyword>
<dbReference type="InterPro" id="IPR018200">
    <property type="entry name" value="USP_CS"/>
</dbReference>
<dbReference type="InterPro" id="IPR044635">
    <property type="entry name" value="UBP14-like"/>
</dbReference>
<dbReference type="GO" id="GO:0004843">
    <property type="term" value="F:cysteine-type deubiquitinase activity"/>
    <property type="evidence" value="ECO:0007669"/>
    <property type="project" value="UniProtKB-UniRule"/>
</dbReference>
<dbReference type="EMBL" id="OC883397">
    <property type="protein sequence ID" value="CAD7643251.1"/>
    <property type="molecule type" value="Genomic_DNA"/>
</dbReference>
<protein>
    <recommendedName>
        <fullName evidence="7">Ubiquitin carboxyl-terminal hydrolase</fullName>
        <ecNumber evidence="7">3.4.19.12</ecNumber>
    </recommendedName>
</protein>
<comment type="catalytic activity">
    <reaction evidence="1 7">
        <text>Thiol-dependent hydrolysis of ester, thioester, amide, peptide and isopeptide bonds formed by the C-terminal Gly of ubiquitin (a 76-residue protein attached to proteins as an intracellular targeting signal).</text>
        <dbReference type="EC" id="3.4.19.12"/>
    </reaction>
</comment>
<evidence type="ECO:0000256" key="5">
    <source>
        <dbReference type="ARBA" id="ARBA00022801"/>
    </source>
</evidence>
<dbReference type="PROSITE" id="PS50053">
    <property type="entry name" value="UBIQUITIN_2"/>
    <property type="match status" value="1"/>
</dbReference>
<comment type="similarity">
    <text evidence="2">Belongs to the peptidase C19 family. USP14/UBP6 subfamily.</text>
</comment>
<dbReference type="PROSITE" id="PS50235">
    <property type="entry name" value="USP_3"/>
    <property type="match status" value="1"/>
</dbReference>
<evidence type="ECO:0000259" key="8">
    <source>
        <dbReference type="PROSITE" id="PS50053"/>
    </source>
</evidence>
<dbReference type="InterPro" id="IPR000626">
    <property type="entry name" value="Ubiquitin-like_dom"/>
</dbReference>
<evidence type="ECO:0000256" key="4">
    <source>
        <dbReference type="ARBA" id="ARBA00022786"/>
    </source>
</evidence>
<dbReference type="SUPFAM" id="SSF54001">
    <property type="entry name" value="Cysteine proteinases"/>
    <property type="match status" value="1"/>
</dbReference>
<feature type="domain" description="USP" evidence="9">
    <location>
        <begin position="100"/>
        <end position="464"/>
    </location>
</feature>